<evidence type="ECO:0000256" key="2">
    <source>
        <dbReference type="SAM" id="Phobius"/>
    </source>
</evidence>
<keyword evidence="2" id="KW-1133">Transmembrane helix</keyword>
<proteinExistence type="predicted"/>
<accession>A0A8H7N3A4</accession>
<dbReference type="Proteomes" id="UP000616885">
    <property type="component" value="Unassembled WGS sequence"/>
</dbReference>
<keyword evidence="2" id="KW-0812">Transmembrane</keyword>
<keyword evidence="2" id="KW-0472">Membrane</keyword>
<evidence type="ECO:0000313" key="4">
    <source>
        <dbReference type="Proteomes" id="UP000616885"/>
    </source>
</evidence>
<comment type="caution">
    <text evidence="3">The sequence shown here is derived from an EMBL/GenBank/DDBJ whole genome shotgun (WGS) entry which is preliminary data.</text>
</comment>
<dbReference type="EMBL" id="JADCTT010000014">
    <property type="protein sequence ID" value="KAF9744553.1"/>
    <property type="molecule type" value="Genomic_DNA"/>
</dbReference>
<sequence>MASFPSYAAFYFARGALSSINLIASFVMWIMSLVKLRTNKDPARTAFLWQRISFGFFSLFCIFDAAYYLWIPFYRNYGYGSTNTISTTLGPLGSLWYNIADILILMALVRLNNGISIVGAKQPTSLPKILKNISWGAFGILLALAIALFATSVAFRLIYIYGYSINLYRLGTAFYALMFVSSVFVLAQTIYVFVVARSESHLAQASIFSLVCAILYFMHQLYELIIVTTLTIEGYYLPITEVVFSLWPMFIILVLIFVLGSRRTSPLYSNGAQQQSAAFMPGQAGAQPAFYTVNGVTYAVQPPVMQQAYMPPQHPPQQAYMPQGAAPEQYQQPYPPQTYQPPPPTRASAIETHGGVDFEIRWEANGQPEPTAIKDHYVTVAAEQAATRLHHRIAEKNYQTGCEVTDQTDAESLYTLKECLAAENKDAFFTLLSEDIKEGEAFWEKVVAESTASRDQWISARGWVRAYFNGSLTATQFATWMTTEAADDAYLRGNPEHYYKFTENLSMVQQRSHIFEGWGGVLSSFGSKLVNFTIPEFQPRTFGTDNYPSAWAIDPAFGSFQRAGPKTLLSGTTWGVLHIGVRDISAEESGRTSGLEIYGAVWYPLGTKALRRTRPSTTTC</sequence>
<name>A0A8H7N3A4_BIOOC</name>
<feature type="transmembrane region" description="Helical" evidence="2">
    <location>
        <begin position="173"/>
        <end position="195"/>
    </location>
</feature>
<protein>
    <submittedName>
        <fullName evidence="3">Uncharacterized protein</fullName>
    </submittedName>
</protein>
<feature type="transmembrane region" description="Helical" evidence="2">
    <location>
        <begin position="12"/>
        <end position="34"/>
    </location>
</feature>
<feature type="transmembrane region" description="Helical" evidence="2">
    <location>
        <begin position="242"/>
        <end position="260"/>
    </location>
</feature>
<dbReference type="AlphaFoldDB" id="A0A8H7N3A4"/>
<evidence type="ECO:0000313" key="3">
    <source>
        <dbReference type="EMBL" id="KAF9744553.1"/>
    </source>
</evidence>
<evidence type="ECO:0000256" key="1">
    <source>
        <dbReference type="SAM" id="MobiDB-lite"/>
    </source>
</evidence>
<feature type="transmembrane region" description="Helical" evidence="2">
    <location>
        <begin position="202"/>
        <end position="222"/>
    </location>
</feature>
<feature type="transmembrane region" description="Helical" evidence="2">
    <location>
        <begin position="54"/>
        <end position="74"/>
    </location>
</feature>
<feature type="transmembrane region" description="Helical" evidence="2">
    <location>
        <begin position="133"/>
        <end position="161"/>
    </location>
</feature>
<feature type="transmembrane region" description="Helical" evidence="2">
    <location>
        <begin position="94"/>
        <end position="112"/>
    </location>
</feature>
<feature type="region of interest" description="Disordered" evidence="1">
    <location>
        <begin position="311"/>
        <end position="330"/>
    </location>
</feature>
<reference evidence="3" key="1">
    <citation type="submission" date="2020-10" db="EMBL/GenBank/DDBJ databases">
        <title>High-Quality Genome Resource of Clonostachys rosea strain S41 by Oxford Nanopore Long-Read Sequencing.</title>
        <authorList>
            <person name="Wang H."/>
        </authorList>
    </citation>
    <scope>NUCLEOTIDE SEQUENCE</scope>
    <source>
        <strain evidence="3">S41</strain>
    </source>
</reference>
<gene>
    <name evidence="3" type="ORF">IM811_005334</name>
</gene>
<organism evidence="3 4">
    <name type="scientific">Bionectria ochroleuca</name>
    <name type="common">Gliocladium roseum</name>
    <dbReference type="NCBI Taxonomy" id="29856"/>
    <lineage>
        <taxon>Eukaryota</taxon>
        <taxon>Fungi</taxon>
        <taxon>Dikarya</taxon>
        <taxon>Ascomycota</taxon>
        <taxon>Pezizomycotina</taxon>
        <taxon>Sordariomycetes</taxon>
        <taxon>Hypocreomycetidae</taxon>
        <taxon>Hypocreales</taxon>
        <taxon>Bionectriaceae</taxon>
        <taxon>Clonostachys</taxon>
    </lineage>
</organism>